<dbReference type="Gene3D" id="3.30.300.160">
    <property type="entry name" value="Type II secretion system, protein E, N-terminal domain"/>
    <property type="match status" value="1"/>
</dbReference>
<dbReference type="InterPro" id="IPR037257">
    <property type="entry name" value="T2SS_E_N_sf"/>
</dbReference>
<dbReference type="Proteomes" id="UP000093391">
    <property type="component" value="Chromosome"/>
</dbReference>
<comment type="similarity">
    <text evidence="2">Belongs to the GSP E family.</text>
</comment>
<evidence type="ECO:0000256" key="4">
    <source>
        <dbReference type="ARBA" id="ARBA00022741"/>
    </source>
</evidence>
<dbReference type="InterPro" id="IPR027417">
    <property type="entry name" value="P-loop_NTPase"/>
</dbReference>
<dbReference type="SUPFAM" id="SSF52540">
    <property type="entry name" value="P-loop containing nucleoside triphosphate hydrolases"/>
    <property type="match status" value="1"/>
</dbReference>
<dbReference type="STRING" id="1789224.BFG52_01010"/>
<dbReference type="GO" id="GO:0005737">
    <property type="term" value="C:cytoplasm"/>
    <property type="evidence" value="ECO:0007669"/>
    <property type="project" value="UniProtKB-SubCell"/>
</dbReference>
<evidence type="ECO:0000256" key="2">
    <source>
        <dbReference type="ARBA" id="ARBA00006611"/>
    </source>
</evidence>
<evidence type="ECO:0000259" key="6">
    <source>
        <dbReference type="PROSITE" id="PS00662"/>
    </source>
</evidence>
<gene>
    <name evidence="7" type="ORF">BFG52_01010</name>
</gene>
<dbReference type="AlphaFoldDB" id="A0A1B2M3M0"/>
<dbReference type="PROSITE" id="PS00662">
    <property type="entry name" value="T2SP_E"/>
    <property type="match status" value="1"/>
</dbReference>
<dbReference type="CDD" id="cd01129">
    <property type="entry name" value="PulE-GspE-like"/>
    <property type="match status" value="1"/>
</dbReference>
<evidence type="ECO:0000256" key="1">
    <source>
        <dbReference type="ARBA" id="ARBA00004496"/>
    </source>
</evidence>
<dbReference type="Gene3D" id="3.40.50.300">
    <property type="entry name" value="P-loop containing nucleotide triphosphate hydrolases"/>
    <property type="match status" value="1"/>
</dbReference>
<dbReference type="FunFam" id="3.40.50.300:FF:000398">
    <property type="entry name" value="Type IV pilus assembly ATPase PilB"/>
    <property type="match status" value="1"/>
</dbReference>
<keyword evidence="3" id="KW-0963">Cytoplasm</keyword>
<proteinExistence type="inferred from homology"/>
<evidence type="ECO:0000256" key="5">
    <source>
        <dbReference type="ARBA" id="ARBA00022840"/>
    </source>
</evidence>
<dbReference type="KEGG" id="ala:BFG52_01010"/>
<accession>A0A1B2M3M0</accession>
<organism evidence="7 8">
    <name type="scientific">Acinetobacter larvae</name>
    <dbReference type="NCBI Taxonomy" id="1789224"/>
    <lineage>
        <taxon>Bacteria</taxon>
        <taxon>Pseudomonadati</taxon>
        <taxon>Pseudomonadota</taxon>
        <taxon>Gammaproteobacteria</taxon>
        <taxon>Moraxellales</taxon>
        <taxon>Moraxellaceae</taxon>
        <taxon>Acinetobacter</taxon>
    </lineage>
</organism>
<name>A0A1B2M3M0_9GAMM</name>
<dbReference type="EMBL" id="CP016895">
    <property type="protein sequence ID" value="AOA59817.1"/>
    <property type="molecule type" value="Genomic_DNA"/>
</dbReference>
<dbReference type="PANTHER" id="PTHR30258:SF1">
    <property type="entry name" value="PROTEIN TRANSPORT PROTEIN HOFB HOMOLOG"/>
    <property type="match status" value="1"/>
</dbReference>
<protein>
    <submittedName>
        <fullName evidence="7">Type IV-A pilus assembly ATPase PilB</fullName>
    </submittedName>
</protein>
<evidence type="ECO:0000256" key="3">
    <source>
        <dbReference type="ARBA" id="ARBA00022490"/>
    </source>
</evidence>
<keyword evidence="5" id="KW-0067">ATP-binding</keyword>
<keyword evidence="8" id="KW-1185">Reference proteome</keyword>
<dbReference type="InterPro" id="IPR001482">
    <property type="entry name" value="T2SS/T4SS_dom"/>
</dbReference>
<dbReference type="GO" id="GO:0005524">
    <property type="term" value="F:ATP binding"/>
    <property type="evidence" value="ECO:0007669"/>
    <property type="project" value="UniProtKB-KW"/>
</dbReference>
<dbReference type="InterPro" id="IPR007831">
    <property type="entry name" value="T2SS_GspE_N"/>
</dbReference>
<dbReference type="PANTHER" id="PTHR30258">
    <property type="entry name" value="TYPE II SECRETION SYSTEM PROTEIN GSPE-RELATED"/>
    <property type="match status" value="1"/>
</dbReference>
<dbReference type="Gene3D" id="3.30.450.90">
    <property type="match status" value="1"/>
</dbReference>
<reference evidence="7 8" key="1">
    <citation type="submission" date="2016-08" db="EMBL/GenBank/DDBJ databases">
        <authorList>
            <person name="Seilhamer J.J."/>
        </authorList>
    </citation>
    <scope>NUCLEOTIDE SEQUENCE [LARGE SCALE GENOMIC DNA]</scope>
    <source>
        <strain evidence="7 8">BRTC-1</strain>
    </source>
</reference>
<dbReference type="Pfam" id="PF00437">
    <property type="entry name" value="T2SSE"/>
    <property type="match status" value="1"/>
</dbReference>
<sequence>MVLSGLLRRFVEQQLLSQDAMLLAMQQAEAQQKHIIAYLVDELHLNAAQLAQQIGLEFNETVLDLSHYDPDLLPKNLINPSLLHYYQVLPLGITQDRLRLAMSDPSRLDAIQAIGFHSNLNIEPVLVTHDQLCHCLDQYFPDHHDHNFQEQDLAQEAHQGTTTEELIPASLVSHNEDTPIVVRYLNKLVADALHLGASDLHFEPYANSYRVRYRIDGLLHSMSSPPPQLALRIAARLKVMAQLDIAEKRIPQDGRIRFHGLGQHVIDLRISTLPTLFGEKIVLRILDTRNSHFSFEQLGLNPQQSQLFLDNLYKPQGMLLITGPTGSGKTASLYSGLRLLNQQHLNISTVEDPVEIQLEGINQVNVNPKAGLDFATALKAFLRQDPDIMMLGEIRDIDTAELAIKAAQTGHLVLSTLHTNSAAETLTRLRHMGIAAFNIASAVNLVIAQRLLRRLCPHCKYALDVPLDSLYAMGFHASQLQHHPTLYQAAQCNKCHDGYKGRFAIYEMLPITPEIHQLILRDASATAIAQQAEQQGFNNLHQAALTQVLQGQTSLQEVNRVLSHALNPVTSSIV</sequence>
<dbReference type="NCBIfam" id="TIGR02538">
    <property type="entry name" value="type_IV_pilB"/>
    <property type="match status" value="1"/>
</dbReference>
<dbReference type="Pfam" id="PF05157">
    <property type="entry name" value="MshEN"/>
    <property type="match status" value="1"/>
</dbReference>
<dbReference type="GO" id="GO:0005886">
    <property type="term" value="C:plasma membrane"/>
    <property type="evidence" value="ECO:0007669"/>
    <property type="project" value="TreeGrafter"/>
</dbReference>
<keyword evidence="4" id="KW-0547">Nucleotide-binding</keyword>
<dbReference type="GO" id="GO:0016887">
    <property type="term" value="F:ATP hydrolysis activity"/>
    <property type="evidence" value="ECO:0007669"/>
    <property type="project" value="InterPro"/>
</dbReference>
<evidence type="ECO:0000313" key="7">
    <source>
        <dbReference type="EMBL" id="AOA59817.1"/>
    </source>
</evidence>
<dbReference type="InterPro" id="IPR013374">
    <property type="entry name" value="ATPase_typ4_pilus-assembl_PilB"/>
</dbReference>
<evidence type="ECO:0000313" key="8">
    <source>
        <dbReference type="Proteomes" id="UP000093391"/>
    </source>
</evidence>
<feature type="domain" description="Bacterial type II secretion system protein E" evidence="6">
    <location>
        <begin position="382"/>
        <end position="396"/>
    </location>
</feature>
<dbReference type="SUPFAM" id="SSF160246">
    <property type="entry name" value="EspE N-terminal domain-like"/>
    <property type="match status" value="1"/>
</dbReference>
<dbReference type="GO" id="GO:0009297">
    <property type="term" value="P:pilus assembly"/>
    <property type="evidence" value="ECO:0007669"/>
    <property type="project" value="InterPro"/>
</dbReference>
<comment type="subcellular location">
    <subcellularLocation>
        <location evidence="1">Cytoplasm</location>
    </subcellularLocation>
</comment>